<accession>A0A1B7L8C3</accession>
<name>A0A1B7L8C3_9ENTR</name>
<dbReference type="EMBL" id="LYRP01000001">
    <property type="protein sequence ID" value="OAT78515.1"/>
    <property type="molecule type" value="Genomic_DNA"/>
</dbReference>
<organism evidence="1 2">
    <name type="scientific">Mangrovibacter phragmitis</name>
    <dbReference type="NCBI Taxonomy" id="1691903"/>
    <lineage>
        <taxon>Bacteria</taxon>
        <taxon>Pseudomonadati</taxon>
        <taxon>Pseudomonadota</taxon>
        <taxon>Gammaproteobacteria</taxon>
        <taxon>Enterobacterales</taxon>
        <taxon>Enterobacteriaceae</taxon>
        <taxon>Mangrovibacter</taxon>
    </lineage>
</organism>
<protein>
    <recommendedName>
        <fullName evidence="3">Aminoacrylate peracid reductase</fullName>
    </recommendedName>
</protein>
<dbReference type="InterPro" id="IPR035709">
    <property type="entry name" value="YoaB-like"/>
</dbReference>
<dbReference type="CDD" id="cd06150">
    <property type="entry name" value="YjgF_YER057c_UK114_like_2"/>
    <property type="match status" value="1"/>
</dbReference>
<dbReference type="Pfam" id="PF01042">
    <property type="entry name" value="Ribonuc_L-PSP"/>
    <property type="match status" value="1"/>
</dbReference>
<dbReference type="SUPFAM" id="SSF55298">
    <property type="entry name" value="YjgF-like"/>
    <property type="match status" value="1"/>
</dbReference>
<gene>
    <name evidence="1" type="ORF">A9B99_01945</name>
</gene>
<evidence type="ECO:0000313" key="1">
    <source>
        <dbReference type="EMBL" id="OAT78515.1"/>
    </source>
</evidence>
<keyword evidence="2" id="KW-1185">Reference proteome</keyword>
<dbReference type="PANTHER" id="PTHR47328:SF1">
    <property type="entry name" value="RUTC FAMILY PROTEIN YOAB"/>
    <property type="match status" value="1"/>
</dbReference>
<dbReference type="Gene3D" id="3.30.1330.40">
    <property type="entry name" value="RutC-like"/>
    <property type="match status" value="1"/>
</dbReference>
<dbReference type="Proteomes" id="UP000078225">
    <property type="component" value="Unassembled WGS sequence"/>
</dbReference>
<dbReference type="STRING" id="1691903.A9B99_01945"/>
<reference evidence="2" key="1">
    <citation type="submission" date="2016-05" db="EMBL/GenBank/DDBJ databases">
        <authorList>
            <person name="Behera P."/>
            <person name="Vaishampayan P."/>
            <person name="Singh N."/>
            <person name="Raina V."/>
            <person name="Suar M."/>
            <person name="Pattnaik A."/>
            <person name="Rastogi G."/>
        </authorList>
    </citation>
    <scope>NUCLEOTIDE SEQUENCE [LARGE SCALE GENOMIC DNA]</scope>
    <source>
        <strain evidence="2">MP23</strain>
    </source>
</reference>
<dbReference type="OrthoDB" id="6899345at2"/>
<dbReference type="AlphaFoldDB" id="A0A1B7L8C3"/>
<dbReference type="InterPro" id="IPR006175">
    <property type="entry name" value="YjgF/YER057c/UK114"/>
</dbReference>
<proteinExistence type="predicted"/>
<dbReference type="RefSeq" id="WP_064594092.1">
    <property type="nucleotide sequence ID" value="NZ_CP134782.1"/>
</dbReference>
<sequence length="114" mass="12841">MTIVRLNAEDRWSDAIINNGTMYFTVVPEIEGTDAQQQVENCLLQIEAMLQERGGDKTRLLDVTVFLADKNDFAALNRAWDAWVVHGKAPVRTTVQALLMKPDWKVEIKVVAAI</sequence>
<dbReference type="InterPro" id="IPR035959">
    <property type="entry name" value="RutC-like_sf"/>
</dbReference>
<dbReference type="PANTHER" id="PTHR47328">
    <property type="match status" value="1"/>
</dbReference>
<comment type="caution">
    <text evidence="1">The sequence shown here is derived from an EMBL/GenBank/DDBJ whole genome shotgun (WGS) entry which is preliminary data.</text>
</comment>
<evidence type="ECO:0008006" key="3">
    <source>
        <dbReference type="Google" id="ProtNLM"/>
    </source>
</evidence>
<evidence type="ECO:0000313" key="2">
    <source>
        <dbReference type="Proteomes" id="UP000078225"/>
    </source>
</evidence>